<proteinExistence type="predicted"/>
<evidence type="ECO:0000313" key="3">
    <source>
        <dbReference type="Proteomes" id="UP000275408"/>
    </source>
</evidence>
<keyword evidence="3" id="KW-1185">Reference proteome</keyword>
<evidence type="ECO:0000256" key="1">
    <source>
        <dbReference type="SAM" id="Phobius"/>
    </source>
</evidence>
<name>A0A3M6UFS8_POCDA</name>
<organism evidence="2 3">
    <name type="scientific">Pocillopora damicornis</name>
    <name type="common">Cauliflower coral</name>
    <name type="synonym">Millepora damicornis</name>
    <dbReference type="NCBI Taxonomy" id="46731"/>
    <lineage>
        <taxon>Eukaryota</taxon>
        <taxon>Metazoa</taxon>
        <taxon>Cnidaria</taxon>
        <taxon>Anthozoa</taxon>
        <taxon>Hexacorallia</taxon>
        <taxon>Scleractinia</taxon>
        <taxon>Astrocoeniina</taxon>
        <taxon>Pocilloporidae</taxon>
        <taxon>Pocillopora</taxon>
    </lineage>
</organism>
<gene>
    <name evidence="2" type="ORF">pdam_00024610</name>
</gene>
<reference evidence="2 3" key="1">
    <citation type="journal article" date="2018" name="Sci. Rep.">
        <title>Comparative analysis of the Pocillopora damicornis genome highlights role of immune system in coral evolution.</title>
        <authorList>
            <person name="Cunning R."/>
            <person name="Bay R.A."/>
            <person name="Gillette P."/>
            <person name="Baker A.C."/>
            <person name="Traylor-Knowles N."/>
        </authorList>
    </citation>
    <scope>NUCLEOTIDE SEQUENCE [LARGE SCALE GENOMIC DNA]</scope>
    <source>
        <strain evidence="2">RSMAS</strain>
        <tissue evidence="2">Whole animal</tissue>
    </source>
</reference>
<sequence length="285" mass="33747">MADFRRLWVVGGSCGSWVWVWILGSEFQSRHGDFRVRVSVYMVVDFLTPTTSHLEMHLALQKLDLFFLQNNVGRGCIYRVLQYILLLYHGNAARHYTADRSFWALAQMKHQVEPTKEINPWKHQQDDHILNLFIDTMGGWLKEMCKSRLLLNDAPVFHENLLKIWCGRTQRNDWYLLIHLDHSSARDFANSFHPTIKFTSEMSPENTVSLSTEIFKGQQRPFVTKQRRRKKFYRLLPCITRPHQIFKRFSWNTGTSFNRSLDLHISFNQPPIVSYRKEKSIMPQS</sequence>
<comment type="caution">
    <text evidence="2">The sequence shown here is derived from an EMBL/GenBank/DDBJ whole genome shotgun (WGS) entry which is preliminary data.</text>
</comment>
<feature type="transmembrane region" description="Helical" evidence="1">
    <location>
        <begin position="7"/>
        <end position="24"/>
    </location>
</feature>
<dbReference type="EMBL" id="RCHS01001644">
    <property type="protein sequence ID" value="RMX52419.1"/>
    <property type="molecule type" value="Genomic_DNA"/>
</dbReference>
<keyword evidence="1" id="KW-1133">Transmembrane helix</keyword>
<evidence type="ECO:0000313" key="2">
    <source>
        <dbReference type="EMBL" id="RMX52419.1"/>
    </source>
</evidence>
<dbReference type="AlphaFoldDB" id="A0A3M6UFS8"/>
<protein>
    <submittedName>
        <fullName evidence="2">Uncharacterized protein</fullName>
    </submittedName>
</protein>
<keyword evidence="1" id="KW-0472">Membrane</keyword>
<dbReference type="Proteomes" id="UP000275408">
    <property type="component" value="Unassembled WGS sequence"/>
</dbReference>
<keyword evidence="1" id="KW-0812">Transmembrane</keyword>
<accession>A0A3M6UFS8</accession>